<keyword evidence="1" id="KW-0472">Membrane</keyword>
<proteinExistence type="predicted"/>
<evidence type="ECO:0000313" key="2">
    <source>
        <dbReference type="EMBL" id="KKM60298.1"/>
    </source>
</evidence>
<organism evidence="2">
    <name type="scientific">marine sediment metagenome</name>
    <dbReference type="NCBI Taxonomy" id="412755"/>
    <lineage>
        <taxon>unclassified sequences</taxon>
        <taxon>metagenomes</taxon>
        <taxon>ecological metagenomes</taxon>
    </lineage>
</organism>
<feature type="transmembrane region" description="Helical" evidence="1">
    <location>
        <begin position="58"/>
        <end position="77"/>
    </location>
</feature>
<protein>
    <submittedName>
        <fullName evidence="2">Uncharacterized protein</fullName>
    </submittedName>
</protein>
<sequence>MEYNNLSKLVKKVLKTDQSGNTTMPSRREMTSKIFAFIMLIPGITSIVMTVTSEGGESIFFAISASFFLSISILLFGRKSRLEFNGTEKQLNLKTALWGYFQKSKIVVPFDTLSFELSSIGAQGPYQIKFVDQLYEFKQYTDAKMFISFLYTKYNTTAVETISDWPNKTPIRFAQSELYNSPQVTHDSQKANSNSHLEDEDFNSEDLVFIEIWDRKSLIKLSLPFFVFTAIAGLVKYGVL</sequence>
<feature type="transmembrane region" description="Helical" evidence="1">
    <location>
        <begin position="34"/>
        <end position="52"/>
    </location>
</feature>
<keyword evidence="1" id="KW-0812">Transmembrane</keyword>
<dbReference type="EMBL" id="LAZR01011704">
    <property type="protein sequence ID" value="KKM60298.1"/>
    <property type="molecule type" value="Genomic_DNA"/>
</dbReference>
<reference evidence="2" key="1">
    <citation type="journal article" date="2015" name="Nature">
        <title>Complex archaea that bridge the gap between prokaryotes and eukaryotes.</title>
        <authorList>
            <person name="Spang A."/>
            <person name="Saw J.H."/>
            <person name="Jorgensen S.L."/>
            <person name="Zaremba-Niedzwiedzka K."/>
            <person name="Martijn J."/>
            <person name="Lind A.E."/>
            <person name="van Eijk R."/>
            <person name="Schleper C."/>
            <person name="Guy L."/>
            <person name="Ettema T.J."/>
        </authorList>
    </citation>
    <scope>NUCLEOTIDE SEQUENCE</scope>
</reference>
<keyword evidence="1" id="KW-1133">Transmembrane helix</keyword>
<comment type="caution">
    <text evidence="2">The sequence shown here is derived from an EMBL/GenBank/DDBJ whole genome shotgun (WGS) entry which is preliminary data.</text>
</comment>
<name>A0A0F9ISJ1_9ZZZZ</name>
<accession>A0A0F9ISJ1</accession>
<dbReference type="AlphaFoldDB" id="A0A0F9ISJ1"/>
<evidence type="ECO:0000256" key="1">
    <source>
        <dbReference type="SAM" id="Phobius"/>
    </source>
</evidence>
<gene>
    <name evidence="2" type="ORF">LCGC14_1543220</name>
</gene>
<feature type="transmembrane region" description="Helical" evidence="1">
    <location>
        <begin position="221"/>
        <end position="239"/>
    </location>
</feature>